<comment type="caution">
    <text evidence="3">The sequence shown here is derived from an EMBL/GenBank/DDBJ whole genome shotgun (WGS) entry which is preliminary data.</text>
</comment>
<keyword evidence="1" id="KW-0479">Metal-binding</keyword>
<dbReference type="PROSITE" id="PS50966">
    <property type="entry name" value="ZF_SWIM"/>
    <property type="match status" value="1"/>
</dbReference>
<dbReference type="AlphaFoldDB" id="A0AA47P3S9"/>
<evidence type="ECO:0000313" key="4">
    <source>
        <dbReference type="Proteomes" id="UP001174136"/>
    </source>
</evidence>
<keyword evidence="1" id="KW-0863">Zinc-finger</keyword>
<organism evidence="3 4">
    <name type="scientific">Merluccius polli</name>
    <name type="common">Benguela hake</name>
    <name type="synonym">Merluccius cadenati</name>
    <dbReference type="NCBI Taxonomy" id="89951"/>
    <lineage>
        <taxon>Eukaryota</taxon>
        <taxon>Metazoa</taxon>
        <taxon>Chordata</taxon>
        <taxon>Craniata</taxon>
        <taxon>Vertebrata</taxon>
        <taxon>Euteleostomi</taxon>
        <taxon>Actinopterygii</taxon>
        <taxon>Neopterygii</taxon>
        <taxon>Teleostei</taxon>
        <taxon>Neoteleostei</taxon>
        <taxon>Acanthomorphata</taxon>
        <taxon>Zeiogadaria</taxon>
        <taxon>Gadariae</taxon>
        <taxon>Gadiformes</taxon>
        <taxon>Gadoidei</taxon>
        <taxon>Merlucciidae</taxon>
        <taxon>Merluccius</taxon>
    </lineage>
</organism>
<gene>
    <name evidence="3" type="ORF">N1851_014040</name>
</gene>
<dbReference type="InterPro" id="IPR007527">
    <property type="entry name" value="Znf_SWIM"/>
</dbReference>
<name>A0AA47P3S9_MERPO</name>
<keyword evidence="1" id="KW-0862">Zinc</keyword>
<proteinExistence type="predicted"/>
<dbReference type="EMBL" id="JAOPHQ010002563">
    <property type="protein sequence ID" value="KAK0146643.1"/>
    <property type="molecule type" value="Genomic_DNA"/>
</dbReference>
<evidence type="ECO:0000259" key="2">
    <source>
        <dbReference type="PROSITE" id="PS50966"/>
    </source>
</evidence>
<sequence>MIRKSQVLNINRRNVNTFRDNQIQSVASSSHGSWRSLHCKKSKREKGYKMYLSSYIDNYEGKITFENSTPVHIAVAECSCVAGTALCNHNVALLYQTAHYSTLKLKAVPPVLSCTETEQRWHKPRTMGVKPGRVGDMVIISTRPKSRQYTVVDGVRSNRYKAVHGDLPDPDVLKVDEAYKDFTADIAPLITTMAISSDVPQVNSAYGPVQEGSPISYQHPVPLSRVVLQHPDTPAPPPLPLDGYRLEPTTCHYVCSH</sequence>
<protein>
    <recommendedName>
        <fullName evidence="2">SWIM-type domain-containing protein</fullName>
    </recommendedName>
</protein>
<accession>A0AA47P3S9</accession>
<reference evidence="3" key="1">
    <citation type="journal article" date="2023" name="Front. Mar. Sci.">
        <title>A new Merluccius polli reference genome to investigate the effects of global change in West African waters.</title>
        <authorList>
            <person name="Mateo J.L."/>
            <person name="Blanco-Fernandez C."/>
            <person name="Garcia-Vazquez E."/>
            <person name="Machado-Schiaffino G."/>
        </authorList>
    </citation>
    <scope>NUCLEOTIDE SEQUENCE</scope>
    <source>
        <strain evidence="3">C29</strain>
        <tissue evidence="3">Fin</tissue>
    </source>
</reference>
<dbReference type="GO" id="GO:0008270">
    <property type="term" value="F:zinc ion binding"/>
    <property type="evidence" value="ECO:0007669"/>
    <property type="project" value="UniProtKB-KW"/>
</dbReference>
<feature type="domain" description="SWIM-type" evidence="2">
    <location>
        <begin position="59"/>
        <end position="98"/>
    </location>
</feature>
<dbReference type="Proteomes" id="UP001174136">
    <property type="component" value="Unassembled WGS sequence"/>
</dbReference>
<evidence type="ECO:0000313" key="3">
    <source>
        <dbReference type="EMBL" id="KAK0146643.1"/>
    </source>
</evidence>
<evidence type="ECO:0000256" key="1">
    <source>
        <dbReference type="PROSITE-ProRule" id="PRU00325"/>
    </source>
</evidence>
<keyword evidence="4" id="KW-1185">Reference proteome</keyword>